<dbReference type="KEGG" id="mng:MNEG_8425"/>
<evidence type="ECO:0000256" key="2">
    <source>
        <dbReference type="ARBA" id="ARBA00004569"/>
    </source>
</evidence>
<dbReference type="PANTHER" id="PTHR12294:SF1">
    <property type="entry name" value="CALCIUM UPTAKE PROTEIN 1, MITOCHONDRIAL"/>
    <property type="match status" value="1"/>
</dbReference>
<dbReference type="PROSITE" id="PS50222">
    <property type="entry name" value="EF_HAND_2"/>
    <property type="match status" value="2"/>
</dbReference>
<protein>
    <recommendedName>
        <fullName evidence="14">EF-hand domain-containing protein</fullName>
    </recommendedName>
</protein>
<feature type="domain" description="EF-hand" evidence="14">
    <location>
        <begin position="61"/>
        <end position="96"/>
    </location>
</feature>
<name>A0A0D2JJR3_9CHLO</name>
<keyword evidence="6" id="KW-0677">Repeat</keyword>
<keyword evidence="12" id="KW-0472">Membrane</keyword>
<dbReference type="Proteomes" id="UP000054498">
    <property type="component" value="Unassembled WGS sequence"/>
</dbReference>
<dbReference type="SMART" id="SM00054">
    <property type="entry name" value="EFh"/>
    <property type="match status" value="3"/>
</dbReference>
<dbReference type="GO" id="GO:0051560">
    <property type="term" value="P:mitochondrial calcium ion homeostasis"/>
    <property type="evidence" value="ECO:0007669"/>
    <property type="project" value="TreeGrafter"/>
</dbReference>
<evidence type="ECO:0000256" key="4">
    <source>
        <dbReference type="ARBA" id="ARBA00022568"/>
    </source>
</evidence>
<feature type="domain" description="EF-hand" evidence="14">
    <location>
        <begin position="97"/>
        <end position="130"/>
    </location>
</feature>
<keyword evidence="8" id="KW-0106">Calcium</keyword>
<comment type="similarity">
    <text evidence="13">Belongs to the MICU1 family. MICU1 subfamily.</text>
</comment>
<keyword evidence="4" id="KW-0109">Calcium transport</keyword>
<dbReference type="Pfam" id="PF13833">
    <property type="entry name" value="EF-hand_8"/>
    <property type="match status" value="1"/>
</dbReference>
<dbReference type="PANTHER" id="PTHR12294">
    <property type="entry name" value="EF HAND DOMAIN FAMILY A1,A2-RELATED"/>
    <property type="match status" value="1"/>
</dbReference>
<evidence type="ECO:0000256" key="11">
    <source>
        <dbReference type="ARBA" id="ARBA00023128"/>
    </source>
</evidence>
<dbReference type="EMBL" id="KK101819">
    <property type="protein sequence ID" value="KIY99537.1"/>
    <property type="molecule type" value="Genomic_DNA"/>
</dbReference>
<dbReference type="GO" id="GO:0005758">
    <property type="term" value="C:mitochondrial intermembrane space"/>
    <property type="evidence" value="ECO:0007669"/>
    <property type="project" value="UniProtKB-SubCell"/>
</dbReference>
<dbReference type="SUPFAM" id="SSF47473">
    <property type="entry name" value="EF-hand"/>
    <property type="match status" value="1"/>
</dbReference>
<dbReference type="Gene3D" id="1.10.238.10">
    <property type="entry name" value="EF-hand"/>
    <property type="match status" value="1"/>
</dbReference>
<dbReference type="Pfam" id="PF13202">
    <property type="entry name" value="EF-hand_5"/>
    <property type="match status" value="1"/>
</dbReference>
<proteinExistence type="inferred from homology"/>
<evidence type="ECO:0000256" key="13">
    <source>
        <dbReference type="ARBA" id="ARBA00038333"/>
    </source>
</evidence>
<evidence type="ECO:0000256" key="3">
    <source>
        <dbReference type="ARBA" id="ARBA00022448"/>
    </source>
</evidence>
<keyword evidence="9" id="KW-0809">Transit peptide</keyword>
<keyword evidence="3" id="KW-0813">Transport</keyword>
<dbReference type="GeneID" id="25741301"/>
<dbReference type="InterPro" id="IPR018247">
    <property type="entry name" value="EF_Hand_1_Ca_BS"/>
</dbReference>
<dbReference type="InterPro" id="IPR039800">
    <property type="entry name" value="MICU1/2/3"/>
</dbReference>
<comment type="subcellular location">
    <subcellularLocation>
        <location evidence="1">Mitochondrion inner membrane</location>
    </subcellularLocation>
    <subcellularLocation>
        <location evidence="2">Mitochondrion intermembrane space</location>
    </subcellularLocation>
</comment>
<keyword evidence="16" id="KW-1185">Reference proteome</keyword>
<dbReference type="CDD" id="cd00051">
    <property type="entry name" value="EFh"/>
    <property type="match status" value="1"/>
</dbReference>
<reference evidence="15 16" key="1">
    <citation type="journal article" date="2013" name="BMC Genomics">
        <title>Reconstruction of the lipid metabolism for the microalga Monoraphidium neglectum from its genome sequence reveals characteristics suitable for biofuel production.</title>
        <authorList>
            <person name="Bogen C."/>
            <person name="Al-Dilaimi A."/>
            <person name="Albersmeier A."/>
            <person name="Wichmann J."/>
            <person name="Grundmann M."/>
            <person name="Rupp O."/>
            <person name="Lauersen K.J."/>
            <person name="Blifernez-Klassen O."/>
            <person name="Kalinowski J."/>
            <person name="Goesmann A."/>
            <person name="Mussgnug J.H."/>
            <person name="Kruse O."/>
        </authorList>
    </citation>
    <scope>NUCLEOTIDE SEQUENCE [LARGE SCALE GENOMIC DNA]</scope>
    <source>
        <strain evidence="15 16">SAG 48.87</strain>
    </source>
</reference>
<evidence type="ECO:0000256" key="10">
    <source>
        <dbReference type="ARBA" id="ARBA00023065"/>
    </source>
</evidence>
<dbReference type="OrthoDB" id="186625at2759"/>
<evidence type="ECO:0000256" key="1">
    <source>
        <dbReference type="ARBA" id="ARBA00004273"/>
    </source>
</evidence>
<keyword evidence="10" id="KW-0406">Ion transport</keyword>
<dbReference type="RefSeq" id="XP_013898557.1">
    <property type="nucleotide sequence ID" value="XM_014043103.1"/>
</dbReference>
<dbReference type="GO" id="GO:0005509">
    <property type="term" value="F:calcium ion binding"/>
    <property type="evidence" value="ECO:0007669"/>
    <property type="project" value="InterPro"/>
</dbReference>
<dbReference type="AlphaFoldDB" id="A0A0D2JJR3"/>
<organism evidence="15 16">
    <name type="scientific">Monoraphidium neglectum</name>
    <dbReference type="NCBI Taxonomy" id="145388"/>
    <lineage>
        <taxon>Eukaryota</taxon>
        <taxon>Viridiplantae</taxon>
        <taxon>Chlorophyta</taxon>
        <taxon>core chlorophytes</taxon>
        <taxon>Chlorophyceae</taxon>
        <taxon>CS clade</taxon>
        <taxon>Sphaeropleales</taxon>
        <taxon>Selenastraceae</taxon>
        <taxon>Monoraphidium</taxon>
    </lineage>
</organism>
<evidence type="ECO:0000256" key="5">
    <source>
        <dbReference type="ARBA" id="ARBA00022723"/>
    </source>
</evidence>
<evidence type="ECO:0000256" key="9">
    <source>
        <dbReference type="ARBA" id="ARBA00022946"/>
    </source>
</evidence>
<evidence type="ECO:0000256" key="8">
    <source>
        <dbReference type="ARBA" id="ARBA00022837"/>
    </source>
</evidence>
<evidence type="ECO:0000313" key="15">
    <source>
        <dbReference type="EMBL" id="KIY99537.1"/>
    </source>
</evidence>
<sequence length="246" mass="26621">MSSLEKTYEYFATQTDAAGAKAMDVRDVVRAVVPTYPASDGAAERAGFLDGERGQVVQGSMEREPRGSTFRVLDDDGDGVISFQEFRLVVLLLSIPEADIQVVFSVIDLDDSGSISIDEFDVVGSNSGVLSELERRAGLQARFHSRAGKHDNVGACGPVPDAKAPGNIAKALFGKNLRGGLDLKRFKAFLHQLHADVTRLEFSHYDVDGDGYIRGLDFGMSIAGAADIKSADCYLDKARRGWEDRG</sequence>
<evidence type="ECO:0000256" key="12">
    <source>
        <dbReference type="ARBA" id="ARBA00023136"/>
    </source>
</evidence>
<dbReference type="GO" id="GO:0036444">
    <property type="term" value="P:calcium import into the mitochondrion"/>
    <property type="evidence" value="ECO:0007669"/>
    <property type="project" value="TreeGrafter"/>
</dbReference>
<keyword evidence="11" id="KW-0496">Mitochondrion</keyword>
<keyword evidence="5" id="KW-0479">Metal-binding</keyword>
<evidence type="ECO:0000256" key="7">
    <source>
        <dbReference type="ARBA" id="ARBA00022792"/>
    </source>
</evidence>
<gene>
    <name evidence="15" type="ORF">MNEG_8425</name>
</gene>
<dbReference type="STRING" id="145388.A0A0D2JJR3"/>
<keyword evidence="7" id="KW-0999">Mitochondrion inner membrane</keyword>
<dbReference type="GO" id="GO:1990246">
    <property type="term" value="C:uniplex complex"/>
    <property type="evidence" value="ECO:0007669"/>
    <property type="project" value="TreeGrafter"/>
</dbReference>
<accession>A0A0D2JJR3</accession>
<evidence type="ECO:0000256" key="6">
    <source>
        <dbReference type="ARBA" id="ARBA00022737"/>
    </source>
</evidence>
<dbReference type="InterPro" id="IPR011992">
    <property type="entry name" value="EF-hand-dom_pair"/>
</dbReference>
<evidence type="ECO:0000259" key="14">
    <source>
        <dbReference type="PROSITE" id="PS50222"/>
    </source>
</evidence>
<evidence type="ECO:0000313" key="16">
    <source>
        <dbReference type="Proteomes" id="UP000054498"/>
    </source>
</evidence>
<dbReference type="PROSITE" id="PS00018">
    <property type="entry name" value="EF_HAND_1"/>
    <property type="match status" value="2"/>
</dbReference>
<dbReference type="InterPro" id="IPR002048">
    <property type="entry name" value="EF_hand_dom"/>
</dbReference>